<evidence type="ECO:0000313" key="2">
    <source>
        <dbReference type="EMBL" id="PEH41503.1"/>
    </source>
</evidence>
<keyword evidence="1" id="KW-0812">Transmembrane</keyword>
<protein>
    <recommendedName>
        <fullName evidence="4">SHOCT domain-containing protein</fullName>
    </recommendedName>
</protein>
<evidence type="ECO:0008006" key="4">
    <source>
        <dbReference type="Google" id="ProtNLM"/>
    </source>
</evidence>
<accession>A0A2A7SDI8</accession>
<dbReference type="Proteomes" id="UP000220629">
    <property type="component" value="Unassembled WGS sequence"/>
</dbReference>
<reference evidence="3" key="1">
    <citation type="submission" date="2017-09" db="EMBL/GenBank/DDBJ databases">
        <title>FDA dAtabase for Regulatory Grade micrObial Sequences (FDA-ARGOS): Supporting development and validation of Infectious Disease Dx tests.</title>
        <authorList>
            <person name="Minogue T."/>
            <person name="Wolcott M."/>
            <person name="Wasieloski L."/>
            <person name="Aguilar W."/>
            <person name="Moore D."/>
            <person name="Tallon L."/>
            <person name="Sadzewicz L."/>
            <person name="Ott S."/>
            <person name="Zhao X."/>
            <person name="Nagaraj S."/>
            <person name="Vavikolanu K."/>
            <person name="Aluvathingal J."/>
            <person name="Nadendla S."/>
            <person name="Sichtig H."/>
        </authorList>
    </citation>
    <scope>NUCLEOTIDE SEQUENCE [LARGE SCALE GENOMIC DNA]</scope>
    <source>
        <strain evidence="3">FDAARGOS_390</strain>
    </source>
</reference>
<dbReference type="AlphaFoldDB" id="A0A2A7SDI8"/>
<sequence>MGVREQQANQALRVLGDMHRHGEIDRQAYRQRRRAVLEALGDTSGVGEAVVVAGEDVAAIEREPGRDTVRRTVPAQEFDGAGEARLVSAPAAATTLPRKRRARAANTGRATTWLVVLLGMACGVAAVYWFMMMS</sequence>
<keyword evidence="1" id="KW-0472">Membrane</keyword>
<dbReference type="EMBL" id="PDDY01000001">
    <property type="protein sequence ID" value="PEH41503.1"/>
    <property type="molecule type" value="Genomic_DNA"/>
</dbReference>
<feature type="transmembrane region" description="Helical" evidence="1">
    <location>
        <begin position="110"/>
        <end position="131"/>
    </location>
</feature>
<proteinExistence type="predicted"/>
<organism evidence="2 3">
    <name type="scientific">Burkholderia gladioli</name>
    <name type="common">Pseudomonas marginata</name>
    <name type="synonym">Phytomonas marginata</name>
    <dbReference type="NCBI Taxonomy" id="28095"/>
    <lineage>
        <taxon>Bacteria</taxon>
        <taxon>Pseudomonadati</taxon>
        <taxon>Pseudomonadota</taxon>
        <taxon>Betaproteobacteria</taxon>
        <taxon>Burkholderiales</taxon>
        <taxon>Burkholderiaceae</taxon>
        <taxon>Burkholderia</taxon>
    </lineage>
</organism>
<keyword evidence="1" id="KW-1133">Transmembrane helix</keyword>
<gene>
    <name evidence="2" type="ORF">CRM94_04640</name>
</gene>
<comment type="caution">
    <text evidence="2">The sequence shown here is derived from an EMBL/GenBank/DDBJ whole genome shotgun (WGS) entry which is preliminary data.</text>
</comment>
<evidence type="ECO:0000313" key="3">
    <source>
        <dbReference type="Proteomes" id="UP000220629"/>
    </source>
</evidence>
<dbReference type="RefSeq" id="WP_098151602.1">
    <property type="nucleotide sequence ID" value="NZ_CP065596.1"/>
</dbReference>
<name>A0A2A7SDI8_BURGA</name>
<evidence type="ECO:0000256" key="1">
    <source>
        <dbReference type="SAM" id="Phobius"/>
    </source>
</evidence>